<protein>
    <recommendedName>
        <fullName evidence="5">Secreted protein</fullName>
    </recommendedName>
</protein>
<dbReference type="AlphaFoldDB" id="A0A6A4KHR8"/>
<feature type="compositionally biased region" description="Basic residues" evidence="1">
    <location>
        <begin position="104"/>
        <end position="130"/>
    </location>
</feature>
<evidence type="ECO:0008006" key="5">
    <source>
        <dbReference type="Google" id="ProtNLM"/>
    </source>
</evidence>
<evidence type="ECO:0000256" key="2">
    <source>
        <dbReference type="SAM" id="SignalP"/>
    </source>
</evidence>
<reference evidence="3" key="1">
    <citation type="journal article" date="2021" name="Mol. Ecol. Resour.">
        <title>Apolygus lucorum genome provides insights into omnivorousness and mesophyll feeding.</title>
        <authorList>
            <person name="Liu Y."/>
            <person name="Liu H."/>
            <person name="Wang H."/>
            <person name="Huang T."/>
            <person name="Liu B."/>
            <person name="Yang B."/>
            <person name="Yin L."/>
            <person name="Li B."/>
            <person name="Zhang Y."/>
            <person name="Zhang S."/>
            <person name="Jiang F."/>
            <person name="Zhang X."/>
            <person name="Ren Y."/>
            <person name="Wang B."/>
            <person name="Wang S."/>
            <person name="Lu Y."/>
            <person name="Wu K."/>
            <person name="Fan W."/>
            <person name="Wang G."/>
        </authorList>
    </citation>
    <scope>NUCLEOTIDE SEQUENCE</scope>
    <source>
        <strain evidence="3">12Hb</strain>
    </source>
</reference>
<sequence length="140" mass="15876">MFVASACLLFVMVTFSVSGPDENTHAPVYWDFGATPDDNAELSPCERKAKEVMDQVGQLAWYPNGTPVMLPGFNGYGHWRDPLLPLPSRKPSAARFFTTKKKAFERKTKKPRHFFHGRRHNEAGHKRKTTARSGGRNKEE</sequence>
<keyword evidence="2" id="KW-0732">Signal</keyword>
<accession>A0A6A4KHR8</accession>
<gene>
    <name evidence="3" type="ORF">GE061_000285</name>
</gene>
<proteinExistence type="predicted"/>
<feature type="signal peptide" evidence="2">
    <location>
        <begin position="1"/>
        <end position="18"/>
    </location>
</feature>
<organism evidence="3 4">
    <name type="scientific">Apolygus lucorum</name>
    <name type="common">Small green plant bug</name>
    <name type="synonym">Lygocoris lucorum</name>
    <dbReference type="NCBI Taxonomy" id="248454"/>
    <lineage>
        <taxon>Eukaryota</taxon>
        <taxon>Metazoa</taxon>
        <taxon>Ecdysozoa</taxon>
        <taxon>Arthropoda</taxon>
        <taxon>Hexapoda</taxon>
        <taxon>Insecta</taxon>
        <taxon>Pterygota</taxon>
        <taxon>Neoptera</taxon>
        <taxon>Paraneoptera</taxon>
        <taxon>Hemiptera</taxon>
        <taxon>Heteroptera</taxon>
        <taxon>Panheteroptera</taxon>
        <taxon>Cimicomorpha</taxon>
        <taxon>Miridae</taxon>
        <taxon>Mirini</taxon>
        <taxon>Apolygus</taxon>
    </lineage>
</organism>
<evidence type="ECO:0000313" key="4">
    <source>
        <dbReference type="Proteomes" id="UP000466442"/>
    </source>
</evidence>
<dbReference type="EMBL" id="WIXP02000001">
    <property type="protein sequence ID" value="KAF6215948.1"/>
    <property type="molecule type" value="Genomic_DNA"/>
</dbReference>
<feature type="region of interest" description="Disordered" evidence="1">
    <location>
        <begin position="104"/>
        <end position="140"/>
    </location>
</feature>
<comment type="caution">
    <text evidence="3">The sequence shown here is derived from an EMBL/GenBank/DDBJ whole genome shotgun (WGS) entry which is preliminary data.</text>
</comment>
<evidence type="ECO:0000313" key="3">
    <source>
        <dbReference type="EMBL" id="KAF6215948.1"/>
    </source>
</evidence>
<evidence type="ECO:0000256" key="1">
    <source>
        <dbReference type="SAM" id="MobiDB-lite"/>
    </source>
</evidence>
<dbReference type="Proteomes" id="UP000466442">
    <property type="component" value="Linkage Group LG1"/>
</dbReference>
<keyword evidence="4" id="KW-1185">Reference proteome</keyword>
<name>A0A6A4KHR8_APOLU</name>
<feature type="chain" id="PRO_5044017195" description="Secreted protein" evidence="2">
    <location>
        <begin position="19"/>
        <end position="140"/>
    </location>
</feature>